<reference evidence="1" key="1">
    <citation type="journal article" date="2015" name="Nature">
        <title>Complex archaea that bridge the gap between prokaryotes and eukaryotes.</title>
        <authorList>
            <person name="Spang A."/>
            <person name="Saw J.H."/>
            <person name="Jorgensen S.L."/>
            <person name="Zaremba-Niedzwiedzka K."/>
            <person name="Martijn J."/>
            <person name="Lind A.E."/>
            <person name="van Eijk R."/>
            <person name="Schleper C."/>
            <person name="Guy L."/>
            <person name="Ettema T.J."/>
        </authorList>
    </citation>
    <scope>NUCLEOTIDE SEQUENCE</scope>
</reference>
<proteinExistence type="predicted"/>
<protein>
    <recommendedName>
        <fullName evidence="2">Orphan protein</fullName>
    </recommendedName>
</protein>
<organism evidence="1">
    <name type="scientific">marine sediment metagenome</name>
    <dbReference type="NCBI Taxonomy" id="412755"/>
    <lineage>
        <taxon>unclassified sequences</taxon>
        <taxon>metagenomes</taxon>
        <taxon>ecological metagenomes</taxon>
    </lineage>
</organism>
<accession>A0A0F9H9N5</accession>
<comment type="caution">
    <text evidence="1">The sequence shown here is derived from an EMBL/GenBank/DDBJ whole genome shotgun (WGS) entry which is preliminary data.</text>
</comment>
<dbReference type="EMBL" id="LAZR01023475">
    <property type="protein sequence ID" value="KKL78385.1"/>
    <property type="molecule type" value="Genomic_DNA"/>
</dbReference>
<gene>
    <name evidence="1" type="ORF">LCGC14_2025400</name>
</gene>
<name>A0A0F9H9N5_9ZZZZ</name>
<evidence type="ECO:0008006" key="2">
    <source>
        <dbReference type="Google" id="ProtNLM"/>
    </source>
</evidence>
<dbReference type="AlphaFoldDB" id="A0A0F9H9N5"/>
<evidence type="ECO:0000313" key="1">
    <source>
        <dbReference type="EMBL" id="KKL78385.1"/>
    </source>
</evidence>
<sequence length="260" mass="29002">MLALFKSKPLLEQQEQQWLIDTFVWAVENFDSDYFISHSQLVLPNHQCFPDAVSSIEEMASKVFERVVGYAGLQAWPIKLVAPQQLQPQVFPHFAFSNYLRGERSQLIVPPSHNVNVSFNPNQINQPQDLVASFAGTLATIMIHHVGVLPPGGKEFLPQAADALACFLGFGVMMSNTVYQFKGGCGSCYNPYANRQAALSEAQTVFMHALVCHFKGHQDSKKYLKPHLRSQFKKAQKEIKALVNDTANPLLLALDEQKAG</sequence>